<sequence>MVAGIGASQEVDAEQLEDIRSQLPAGVKNLRACLQCRIILTKEQFFQLGCPNCRESLPMQESEGRVVGCTTANFAGFISLIKPGAFVSRYNGIETRPPGCYALTVRGTIPEGLTEGSQYEQTEAEGEEEEEVTSNLQGEAGDGRGLPSEGDTSPFSLPNSPQVASSKRAAGEDSDAQKRQRTQAPESPGGLMGNPDTPGVGGQPLTPGVGGLIQPLTPSGLQGQPLTPSGLQGQPLTPSGLQPLTPGGPQNPPSAGLGGLLQPLTPVPFALAPGAPSARDQGLPPGSPLLEPEGDTEFAT</sequence>
<dbReference type="Gene3D" id="3.30.40.210">
    <property type="match status" value="1"/>
</dbReference>
<name>A0A813K3V5_POLGL</name>
<dbReference type="PANTHER" id="PTHR12882:SF1">
    <property type="entry name" value="TRANSCRIPTION ELONGATION FACTOR SPT4"/>
    <property type="match status" value="1"/>
</dbReference>
<dbReference type="GO" id="GO:0000993">
    <property type="term" value="F:RNA polymerase II complex binding"/>
    <property type="evidence" value="ECO:0007669"/>
    <property type="project" value="TreeGrafter"/>
</dbReference>
<keyword evidence="4" id="KW-0539">Nucleus</keyword>
<reference evidence="8" key="1">
    <citation type="submission" date="2021-02" db="EMBL/GenBank/DDBJ databases">
        <authorList>
            <person name="Dougan E. K."/>
            <person name="Rhodes N."/>
            <person name="Thang M."/>
            <person name="Chan C."/>
        </authorList>
    </citation>
    <scope>NUCLEOTIDE SEQUENCE</scope>
</reference>
<comment type="caution">
    <text evidence="8">The sequence shown here is derived from an EMBL/GenBank/DDBJ whole genome shotgun (WGS) entry which is preliminary data.</text>
</comment>
<feature type="compositionally biased region" description="Polar residues" evidence="5">
    <location>
        <begin position="150"/>
        <end position="165"/>
    </location>
</feature>
<dbReference type="PANTHER" id="PTHR12882">
    <property type="entry name" value="SUPPRESSOR OF TY 4"/>
    <property type="match status" value="1"/>
</dbReference>
<dbReference type="GO" id="GO:0006355">
    <property type="term" value="P:regulation of DNA-templated transcription"/>
    <property type="evidence" value="ECO:0007669"/>
    <property type="project" value="InterPro"/>
</dbReference>
<organism evidence="8 9">
    <name type="scientific">Polarella glacialis</name>
    <name type="common">Dinoflagellate</name>
    <dbReference type="NCBI Taxonomy" id="89957"/>
    <lineage>
        <taxon>Eukaryota</taxon>
        <taxon>Sar</taxon>
        <taxon>Alveolata</taxon>
        <taxon>Dinophyceae</taxon>
        <taxon>Suessiales</taxon>
        <taxon>Suessiaceae</taxon>
        <taxon>Polarella</taxon>
    </lineage>
</organism>
<dbReference type="CDD" id="cd07973">
    <property type="entry name" value="Spt4"/>
    <property type="match status" value="1"/>
</dbReference>
<dbReference type="EMBL" id="CAJNNW010027267">
    <property type="protein sequence ID" value="CAE8690486.1"/>
    <property type="molecule type" value="Genomic_DNA"/>
</dbReference>
<evidence type="ECO:0000256" key="2">
    <source>
        <dbReference type="ARBA" id="ARBA00010464"/>
    </source>
</evidence>
<dbReference type="AlphaFoldDB" id="A0A813K3V5"/>
<dbReference type="GO" id="GO:0032044">
    <property type="term" value="C:DSIF complex"/>
    <property type="evidence" value="ECO:0007669"/>
    <property type="project" value="TreeGrafter"/>
</dbReference>
<keyword evidence="10" id="KW-1185">Reference proteome</keyword>
<feature type="compositionally biased region" description="Low complexity" evidence="5">
    <location>
        <begin position="282"/>
        <end position="291"/>
    </location>
</feature>
<dbReference type="Pfam" id="PF06093">
    <property type="entry name" value="Spt4"/>
    <property type="match status" value="1"/>
</dbReference>
<dbReference type="SUPFAM" id="SSF63393">
    <property type="entry name" value="RNA polymerase subunits"/>
    <property type="match status" value="1"/>
</dbReference>
<evidence type="ECO:0000313" key="10">
    <source>
        <dbReference type="Proteomes" id="UP000654075"/>
    </source>
</evidence>
<protein>
    <recommendedName>
        <fullName evidence="6">Spt4/RpoE2 zinc finger domain-containing protein</fullName>
    </recommendedName>
</protein>
<feature type="region of interest" description="Disordered" evidence="5">
    <location>
        <begin position="112"/>
        <end position="300"/>
    </location>
</feature>
<feature type="compositionally biased region" description="Acidic residues" evidence="5">
    <location>
        <begin position="122"/>
        <end position="132"/>
    </location>
</feature>
<dbReference type="GO" id="GO:0008270">
    <property type="term" value="F:zinc ion binding"/>
    <property type="evidence" value="ECO:0007669"/>
    <property type="project" value="InterPro"/>
</dbReference>
<proteinExistence type="inferred from homology"/>
<evidence type="ECO:0000256" key="3">
    <source>
        <dbReference type="ARBA" id="ARBA00023163"/>
    </source>
</evidence>
<feature type="compositionally biased region" description="Polar residues" evidence="5">
    <location>
        <begin position="216"/>
        <end position="242"/>
    </location>
</feature>
<evidence type="ECO:0000259" key="6">
    <source>
        <dbReference type="SMART" id="SM01389"/>
    </source>
</evidence>
<evidence type="ECO:0000313" key="7">
    <source>
        <dbReference type="EMBL" id="CAE8641829.1"/>
    </source>
</evidence>
<feature type="compositionally biased region" description="Basic and acidic residues" evidence="5">
    <location>
        <begin position="169"/>
        <end position="178"/>
    </location>
</feature>
<dbReference type="Proteomes" id="UP000626109">
    <property type="component" value="Unassembled WGS sequence"/>
</dbReference>
<evidence type="ECO:0000256" key="1">
    <source>
        <dbReference type="ARBA" id="ARBA00004123"/>
    </source>
</evidence>
<dbReference type="InterPro" id="IPR038510">
    <property type="entry name" value="Spt4_sf"/>
</dbReference>
<evidence type="ECO:0000256" key="4">
    <source>
        <dbReference type="ARBA" id="ARBA00023242"/>
    </source>
</evidence>
<comment type="subcellular location">
    <subcellularLocation>
        <location evidence="1">Nucleus</location>
    </subcellularLocation>
</comment>
<gene>
    <name evidence="7" type="ORF">PGLA1383_LOCUS56420</name>
    <name evidence="8" type="ORF">PGLA2088_LOCUS26975</name>
</gene>
<dbReference type="InterPro" id="IPR009287">
    <property type="entry name" value="Spt4"/>
</dbReference>
<dbReference type="InterPro" id="IPR029040">
    <property type="entry name" value="RPABC4/Spt4"/>
</dbReference>
<comment type="similarity">
    <text evidence="2">Belongs to the SPT4 family.</text>
</comment>
<accession>A0A813K3V5</accession>
<evidence type="ECO:0000313" key="8">
    <source>
        <dbReference type="EMBL" id="CAE8690486.1"/>
    </source>
</evidence>
<evidence type="ECO:0000256" key="5">
    <source>
        <dbReference type="SAM" id="MobiDB-lite"/>
    </source>
</evidence>
<feature type="domain" description="Spt4/RpoE2 zinc finger" evidence="6">
    <location>
        <begin position="30"/>
        <end position="106"/>
    </location>
</feature>
<dbReference type="EMBL" id="CAJNNV010033028">
    <property type="protein sequence ID" value="CAE8641829.1"/>
    <property type="molecule type" value="Genomic_DNA"/>
</dbReference>
<evidence type="ECO:0000313" key="9">
    <source>
        <dbReference type="Proteomes" id="UP000626109"/>
    </source>
</evidence>
<keyword evidence="3" id="KW-0804">Transcription</keyword>
<dbReference type="OrthoDB" id="248751at2759"/>
<dbReference type="GO" id="GO:0140673">
    <property type="term" value="P:transcription elongation-coupled chromatin remodeling"/>
    <property type="evidence" value="ECO:0007669"/>
    <property type="project" value="InterPro"/>
</dbReference>
<dbReference type="Proteomes" id="UP000654075">
    <property type="component" value="Unassembled WGS sequence"/>
</dbReference>
<dbReference type="InterPro" id="IPR022800">
    <property type="entry name" value="Spt4/RpoE2_Znf"/>
</dbReference>
<dbReference type="SMART" id="SM01389">
    <property type="entry name" value="Spt4"/>
    <property type="match status" value="1"/>
</dbReference>